<feature type="compositionally biased region" description="Low complexity" evidence="3">
    <location>
        <begin position="800"/>
        <end position="813"/>
    </location>
</feature>
<accession>A0A840EU22</accession>
<evidence type="ECO:0000313" key="5">
    <source>
        <dbReference type="Proteomes" id="UP000551501"/>
    </source>
</evidence>
<dbReference type="InterPro" id="IPR023606">
    <property type="entry name" value="CoA-Trfase_III_dom_1_sf"/>
</dbReference>
<name>A0A840EU22_9ACTN</name>
<dbReference type="Pfam" id="PF02515">
    <property type="entry name" value="CoA_transf_3"/>
    <property type="match status" value="2"/>
</dbReference>
<dbReference type="GO" id="GO:0016740">
    <property type="term" value="F:transferase activity"/>
    <property type="evidence" value="ECO:0007669"/>
    <property type="project" value="UniProtKB-KW"/>
</dbReference>
<dbReference type="PANTHER" id="PTHR48228:SF6">
    <property type="entry name" value="L-CARNITINE COA-TRANSFERASE"/>
    <property type="match status" value="1"/>
</dbReference>
<dbReference type="SUPFAM" id="SSF89796">
    <property type="entry name" value="CoA-transferase family III (CaiB/BaiF)"/>
    <property type="match status" value="2"/>
</dbReference>
<keyword evidence="2 4" id="KW-0808">Transferase</keyword>
<dbReference type="RefSeq" id="WP_183368974.1">
    <property type="nucleotide sequence ID" value="NZ_BAABHL010000045.1"/>
</dbReference>
<sequence>MSTDGLPLSGVRVVDLTDGVAGVAPRFLADLGADVILVEPRAGVDSRRAEPMHDGLSLVFASTHANKRGVAVDLGTEGGRDELLRLTDSADLVFESQAVGRLGDLGVGPAVMRERNSDLVVVSLTDFGQTGPYRDYRGGELVTTALSSALTRSGAADREPLLPPGDLARQTAAVSAAYYGLAALRTARQSGVGDYIDLSLFELAAQDLDPGLGMAGTATLGRPITDLPPGRPDVRMMYPILPCADGFVRTFIGAPKQWLALWEWLGRPEEFADDSYQQIATRFKNWTAIRLAVERLFADKTCDEVVEYAAAHGIAMAALNTPAEAMASDHVRERASFVDAEIAPGVTAAVANGFVELDDVRAGFRRRAPELDEHAGARWEGATRAPVDPDGSQTGPRLPLAGLRVLDLGVIVVGAETGRVLADLGADVVKVESRSFKDGARQSDSVERVSRPFSIGNRGKRSVGLNLRSDDGKAAFKRLVAASDVVLTNFKPGTMESLGLGYDELRAVNPAIVMVENSALGSRGPWSKRMGYGPLVRSTVGLTSLWRHPDTDDAFGDDMTIYPDQSAARVGVGAVLAALVGRESTGVGCKIGVAQMEVVFSQLSIGYTRESLEPGTLRPRGNVNEFHAPTGVYPTLGEDGFVAVEVTDDRQWAALAAEMGRADLAVDARYATREARCQHRSEVDDLVAEWTAPQQARAVQDRLQAVGVAAGAAIHAFDLVGDPQLIDRGQFGSIDQPGYPKPLVVHVDPAHSENLATVPLRRAPWMAEHTRDVLVDVAGYTHDEVEALIASGAAEIQEVAAGAARSAEGAGRSSGERDLGE</sequence>
<dbReference type="InterPro" id="IPR044855">
    <property type="entry name" value="CoA-Trfase_III_dom3_sf"/>
</dbReference>
<organism evidence="4 5">
    <name type="scientific">Gordonia humi</name>
    <dbReference type="NCBI Taxonomy" id="686429"/>
    <lineage>
        <taxon>Bacteria</taxon>
        <taxon>Bacillati</taxon>
        <taxon>Actinomycetota</taxon>
        <taxon>Actinomycetes</taxon>
        <taxon>Mycobacteriales</taxon>
        <taxon>Gordoniaceae</taxon>
        <taxon>Gordonia</taxon>
    </lineage>
</organism>
<dbReference type="InterPro" id="IPR003673">
    <property type="entry name" value="CoA-Trfase_fam_III"/>
</dbReference>
<dbReference type="Proteomes" id="UP000551501">
    <property type="component" value="Unassembled WGS sequence"/>
</dbReference>
<protein>
    <submittedName>
        <fullName evidence="4">Crotonobetainyl-CoA:carnitine CoA-transferase CaiB-like acyl-CoA transferase</fullName>
    </submittedName>
</protein>
<dbReference type="Gene3D" id="3.40.50.10540">
    <property type="entry name" value="Crotonobetainyl-coa:carnitine coa-transferase, domain 1"/>
    <property type="match status" value="2"/>
</dbReference>
<evidence type="ECO:0000256" key="1">
    <source>
        <dbReference type="ARBA" id="ARBA00008383"/>
    </source>
</evidence>
<dbReference type="PANTHER" id="PTHR48228">
    <property type="entry name" value="SUCCINYL-COA--D-CITRAMALATE COA-TRANSFERASE"/>
    <property type="match status" value="1"/>
</dbReference>
<feature type="region of interest" description="Disordered" evidence="3">
    <location>
        <begin position="800"/>
        <end position="821"/>
    </location>
</feature>
<keyword evidence="5" id="KW-1185">Reference proteome</keyword>
<evidence type="ECO:0000256" key="3">
    <source>
        <dbReference type="SAM" id="MobiDB-lite"/>
    </source>
</evidence>
<evidence type="ECO:0000256" key="2">
    <source>
        <dbReference type="ARBA" id="ARBA00022679"/>
    </source>
</evidence>
<dbReference type="AlphaFoldDB" id="A0A840EU22"/>
<gene>
    <name evidence="4" type="ORF">BKA16_000386</name>
</gene>
<evidence type="ECO:0000313" key="4">
    <source>
        <dbReference type="EMBL" id="MBB4133834.1"/>
    </source>
</evidence>
<comment type="similarity">
    <text evidence="1">Belongs to the CoA-transferase III family.</text>
</comment>
<dbReference type="InterPro" id="IPR050509">
    <property type="entry name" value="CoA-transferase_III"/>
</dbReference>
<reference evidence="4 5" key="1">
    <citation type="submission" date="2020-08" db="EMBL/GenBank/DDBJ databases">
        <title>Sequencing the genomes of 1000 actinobacteria strains.</title>
        <authorList>
            <person name="Klenk H.-P."/>
        </authorList>
    </citation>
    <scope>NUCLEOTIDE SEQUENCE [LARGE SCALE GENOMIC DNA]</scope>
    <source>
        <strain evidence="4 5">DSM 45298</strain>
    </source>
</reference>
<proteinExistence type="inferred from homology"/>
<dbReference type="EMBL" id="JACIFP010000001">
    <property type="protein sequence ID" value="MBB4133834.1"/>
    <property type="molecule type" value="Genomic_DNA"/>
</dbReference>
<dbReference type="Gene3D" id="3.30.1540.10">
    <property type="entry name" value="formyl-coa transferase, domain 3"/>
    <property type="match status" value="2"/>
</dbReference>
<feature type="region of interest" description="Disordered" evidence="3">
    <location>
        <begin position="375"/>
        <end position="394"/>
    </location>
</feature>
<comment type="caution">
    <text evidence="4">The sequence shown here is derived from an EMBL/GenBank/DDBJ whole genome shotgun (WGS) entry which is preliminary data.</text>
</comment>